<comment type="similarity">
    <text evidence="7">Belongs to the TonB-dependent receptor family.</text>
</comment>
<reference evidence="9 10" key="1">
    <citation type="submission" date="2019-07" db="EMBL/GenBank/DDBJ databases">
        <title>Whole genome shotgun sequence of Adhaeribacter aerolatus NBRC 106133.</title>
        <authorList>
            <person name="Hosoyama A."/>
            <person name="Uohara A."/>
            <person name="Ohji S."/>
            <person name="Ichikawa N."/>
        </authorList>
    </citation>
    <scope>NUCLEOTIDE SEQUENCE [LARGE SCALE GENOMIC DNA]</scope>
    <source>
        <strain evidence="9 10">NBRC 106133</strain>
    </source>
</reference>
<keyword evidence="2 7" id="KW-0813">Transport</keyword>
<gene>
    <name evidence="9" type="ORF">AAE02nite_10410</name>
</gene>
<evidence type="ECO:0000313" key="10">
    <source>
        <dbReference type="Proteomes" id="UP000321532"/>
    </source>
</evidence>
<proteinExistence type="inferred from homology"/>
<dbReference type="InterPro" id="IPR036942">
    <property type="entry name" value="Beta-barrel_TonB_sf"/>
</dbReference>
<dbReference type="InterPro" id="IPR008969">
    <property type="entry name" value="CarboxyPept-like_regulatory"/>
</dbReference>
<protein>
    <submittedName>
        <fullName evidence="9">SusC/RagA family TonB-linked outer membrane protein</fullName>
    </submittedName>
</protein>
<feature type="domain" description="TonB-dependent receptor plug" evidence="8">
    <location>
        <begin position="224"/>
        <end position="329"/>
    </location>
</feature>
<dbReference type="InterPro" id="IPR039426">
    <property type="entry name" value="TonB-dep_rcpt-like"/>
</dbReference>
<keyword evidence="4 7" id="KW-0812">Transmembrane</keyword>
<dbReference type="Pfam" id="PF07715">
    <property type="entry name" value="Plug"/>
    <property type="match status" value="1"/>
</dbReference>
<evidence type="ECO:0000313" key="9">
    <source>
        <dbReference type="EMBL" id="GEO03377.1"/>
    </source>
</evidence>
<dbReference type="GO" id="GO:0009279">
    <property type="term" value="C:cell outer membrane"/>
    <property type="evidence" value="ECO:0007669"/>
    <property type="project" value="UniProtKB-SubCell"/>
</dbReference>
<dbReference type="NCBIfam" id="TIGR04056">
    <property type="entry name" value="OMP_RagA_SusC"/>
    <property type="match status" value="1"/>
</dbReference>
<dbReference type="Gene3D" id="2.40.170.20">
    <property type="entry name" value="TonB-dependent receptor, beta-barrel domain"/>
    <property type="match status" value="1"/>
</dbReference>
<evidence type="ECO:0000256" key="3">
    <source>
        <dbReference type="ARBA" id="ARBA00022452"/>
    </source>
</evidence>
<comment type="caution">
    <text evidence="9">The sequence shown here is derived from an EMBL/GenBank/DDBJ whole genome shotgun (WGS) entry which is preliminary data.</text>
</comment>
<keyword evidence="5 7" id="KW-0472">Membrane</keyword>
<comment type="subcellular location">
    <subcellularLocation>
        <location evidence="1 7">Cell outer membrane</location>
        <topology evidence="1 7">Multi-pass membrane protein</topology>
    </subcellularLocation>
</comment>
<dbReference type="SUPFAM" id="SSF56935">
    <property type="entry name" value="Porins"/>
    <property type="match status" value="1"/>
</dbReference>
<dbReference type="EMBL" id="BJYS01000005">
    <property type="protein sequence ID" value="GEO03377.1"/>
    <property type="molecule type" value="Genomic_DNA"/>
</dbReference>
<dbReference type="PROSITE" id="PS52016">
    <property type="entry name" value="TONB_DEPENDENT_REC_3"/>
    <property type="match status" value="1"/>
</dbReference>
<dbReference type="InterPro" id="IPR023996">
    <property type="entry name" value="TonB-dep_OMP_SusC/RagA"/>
</dbReference>
<keyword evidence="10" id="KW-1185">Reference proteome</keyword>
<dbReference type="Pfam" id="PF13715">
    <property type="entry name" value="CarbopepD_reg_2"/>
    <property type="match status" value="1"/>
</dbReference>
<dbReference type="InterPro" id="IPR023997">
    <property type="entry name" value="TonB-dep_OMP_SusC/RagA_CS"/>
</dbReference>
<dbReference type="Gene3D" id="2.60.40.1120">
    <property type="entry name" value="Carboxypeptidase-like, regulatory domain"/>
    <property type="match status" value="1"/>
</dbReference>
<dbReference type="Gene3D" id="2.170.130.10">
    <property type="entry name" value="TonB-dependent receptor, plug domain"/>
    <property type="match status" value="1"/>
</dbReference>
<dbReference type="NCBIfam" id="TIGR04057">
    <property type="entry name" value="SusC_RagA_signa"/>
    <property type="match status" value="1"/>
</dbReference>
<dbReference type="SUPFAM" id="SSF49464">
    <property type="entry name" value="Carboxypeptidase regulatory domain-like"/>
    <property type="match status" value="1"/>
</dbReference>
<keyword evidence="3 7" id="KW-1134">Transmembrane beta strand</keyword>
<evidence type="ECO:0000256" key="2">
    <source>
        <dbReference type="ARBA" id="ARBA00022448"/>
    </source>
</evidence>
<evidence type="ECO:0000256" key="7">
    <source>
        <dbReference type="PROSITE-ProRule" id="PRU01360"/>
    </source>
</evidence>
<evidence type="ECO:0000256" key="4">
    <source>
        <dbReference type="ARBA" id="ARBA00022692"/>
    </source>
</evidence>
<organism evidence="9 10">
    <name type="scientific">Adhaeribacter aerolatus</name>
    <dbReference type="NCBI Taxonomy" id="670289"/>
    <lineage>
        <taxon>Bacteria</taxon>
        <taxon>Pseudomonadati</taxon>
        <taxon>Bacteroidota</taxon>
        <taxon>Cytophagia</taxon>
        <taxon>Cytophagales</taxon>
        <taxon>Hymenobacteraceae</taxon>
        <taxon>Adhaeribacter</taxon>
    </lineage>
</organism>
<dbReference type="InterPro" id="IPR037066">
    <property type="entry name" value="Plug_dom_sf"/>
</dbReference>
<sequence>MLIALLSTWQLQAQVVAYKPQPQYNQEKPSSYQSVSVKDVLTRLRNYYKVDILFSDKLVKDYKVPDDAVNLKNSLEANLKSVVQPVGLDYKKAKDGSYIILRNASKDKTTSNTEAFTPVLNTVVKEAKTLVVKNITGKVTSEAGEPLIGVTVVLKGTTSGTSTDAVGNYALEVPDNGGTLVFSYIGYLAKEVVIGNATTLNVTMAADAKALEEVVVVGYGTQKKTSVTAAVSTLKGKEIASTPVSNLSNSLGGRVAGVIVRQNNGEPGNDVSNIYVRGISSTGGNQPLLIVDGIPRDFKQLDPNTIETFTVLKDAAAVAPYGVAGANGVILVTTKSGKTGDPSVTYNGYVGFQNPTVFPQYVSGYQFGLLQNAAAKNANLPLPYSDEALQKLRDGSDPDAYPDPNVERDLITKNAILTNHNVEVSGGTEKVKYYGSLGYQYQEGMWPSTNDKRYNLALNMSAQVTKTTNFSLGVNGRSQYSSYPSITTGRLFELIGYTHTQNGPLYFSNGIPGSYITASLDNDGYNKINTTALYTQLSIDQELPFIKGLKAKFTVAYDPTIIMNKLWRVPTHKGTINTKVTPYVITDGIFEQTKSSLNESFSQAYQLTYQGSLSYVKEFGKNHLGALALFEAKDNNFMSLAASRRNYNLNIDEISLGSSSNADMTTSGTSNDARQVGLVYRVTYDFADKYLLEASGRYDGSYYFAPGHRFGFFPAFSMGWRLSEENFMKGIGWLDNLKIRGSYGEVGALAGAPFQYLSTFNAFGPAYVLGGQAVQAVSERNENNPNITWERAKKSDLGFEATFLKGLFNIEADYFYEKRSNMLMNPDVITPLEYGIGLSQVNAGIMENKGIDIALGSSYNINNDLQVSLSGNITYAKNTLLKVFETSTTFNNPNRRVTGKPLGTQFGFQDLGFFQIADFNADGKLKEGIAVQPWGKVQPGDIRYADLNGDGKINDDDQTTIGHPVIPQIIYGLSPSVRFKGLILELFFQGAAQADLYLDRQNAWAFHNGMSALVENMNYWTPENPNAKNPRITSGPTTNNTQRSSFWMKDGGYLRLKTATLGYTIPTFLSNKVKMQNARVFISGQNVITWSKLNNFDPESTAPYSNLYPQQRVISTGVNITF</sequence>
<name>A0A512AV17_9BACT</name>
<evidence type="ECO:0000256" key="1">
    <source>
        <dbReference type="ARBA" id="ARBA00004571"/>
    </source>
</evidence>
<evidence type="ECO:0000256" key="5">
    <source>
        <dbReference type="ARBA" id="ARBA00023136"/>
    </source>
</evidence>
<accession>A0A512AV17</accession>
<evidence type="ECO:0000259" key="8">
    <source>
        <dbReference type="Pfam" id="PF07715"/>
    </source>
</evidence>
<dbReference type="InterPro" id="IPR012910">
    <property type="entry name" value="Plug_dom"/>
</dbReference>
<evidence type="ECO:0000256" key="6">
    <source>
        <dbReference type="ARBA" id="ARBA00023237"/>
    </source>
</evidence>
<dbReference type="RefSeq" id="WP_170252518.1">
    <property type="nucleotide sequence ID" value="NZ_BJYS01000005.1"/>
</dbReference>
<dbReference type="Proteomes" id="UP000321532">
    <property type="component" value="Unassembled WGS sequence"/>
</dbReference>
<dbReference type="FunFam" id="2.170.130.10:FF:000003">
    <property type="entry name" value="SusC/RagA family TonB-linked outer membrane protein"/>
    <property type="match status" value="1"/>
</dbReference>
<dbReference type="AlphaFoldDB" id="A0A512AV17"/>
<keyword evidence="6 7" id="KW-0998">Cell outer membrane</keyword>